<accession>A0A9Q1CLS8</accession>
<dbReference type="GO" id="GO:0004252">
    <property type="term" value="F:serine-type endopeptidase activity"/>
    <property type="evidence" value="ECO:0007669"/>
    <property type="project" value="TreeGrafter"/>
</dbReference>
<keyword evidence="2" id="KW-0378">Hydrolase</keyword>
<protein>
    <submittedName>
        <fullName evidence="4">Acylamino-acid-releasing enzyme</fullName>
    </submittedName>
</protein>
<evidence type="ECO:0000256" key="2">
    <source>
        <dbReference type="ARBA" id="ARBA00022801"/>
    </source>
</evidence>
<dbReference type="PANTHER" id="PTHR42776">
    <property type="entry name" value="SERINE PEPTIDASE S9 FAMILY MEMBER"/>
    <property type="match status" value="1"/>
</dbReference>
<gene>
    <name evidence="4" type="ORF">HOLleu_06223</name>
</gene>
<evidence type="ECO:0000256" key="1">
    <source>
        <dbReference type="ARBA" id="ARBA00010040"/>
    </source>
</evidence>
<evidence type="ECO:0000313" key="4">
    <source>
        <dbReference type="EMBL" id="KAJ8047260.1"/>
    </source>
</evidence>
<reference evidence="4" key="1">
    <citation type="submission" date="2021-10" db="EMBL/GenBank/DDBJ databases">
        <title>Tropical sea cucumber genome reveals ecological adaptation and Cuvierian tubules defense mechanism.</title>
        <authorList>
            <person name="Chen T."/>
        </authorList>
    </citation>
    <scope>NUCLEOTIDE SEQUENCE</scope>
    <source>
        <strain evidence="4">Nanhai2018</strain>
        <tissue evidence="4">Muscle</tissue>
    </source>
</reference>
<comment type="caution">
    <text evidence="4">The sequence shown here is derived from an EMBL/GenBank/DDBJ whole genome shotgun (WGS) entry which is preliminary data.</text>
</comment>
<dbReference type="Proteomes" id="UP001152320">
    <property type="component" value="Chromosome 2"/>
</dbReference>
<dbReference type="OrthoDB" id="416344at2759"/>
<feature type="domain" description="Acylamino-acid-releasing enzyme N-terminal" evidence="3">
    <location>
        <begin position="16"/>
        <end position="109"/>
    </location>
</feature>
<comment type="similarity">
    <text evidence="1">Belongs to the peptidase S9C family.</text>
</comment>
<evidence type="ECO:0000259" key="3">
    <source>
        <dbReference type="Pfam" id="PF19283"/>
    </source>
</evidence>
<sequence length="123" mass="13794">MFLFFIVYDWTTKTTSVVVDVVGRPDTADSFPGLFVENLPVRCWATDNKTVYISTTWRSTQRIVAVNVTSKSVTEISLVESYATWAVEDVKDNFMLARRSSPVKSGQLVCRCSAISCFSSNVF</sequence>
<name>A0A9Q1CLS8_HOLLE</name>
<dbReference type="InterPro" id="IPR045550">
    <property type="entry name" value="AARE_N"/>
</dbReference>
<organism evidence="4 5">
    <name type="scientific">Holothuria leucospilota</name>
    <name type="common">Black long sea cucumber</name>
    <name type="synonym">Mertensiothuria leucospilota</name>
    <dbReference type="NCBI Taxonomy" id="206669"/>
    <lineage>
        <taxon>Eukaryota</taxon>
        <taxon>Metazoa</taxon>
        <taxon>Echinodermata</taxon>
        <taxon>Eleutherozoa</taxon>
        <taxon>Echinozoa</taxon>
        <taxon>Holothuroidea</taxon>
        <taxon>Aspidochirotacea</taxon>
        <taxon>Aspidochirotida</taxon>
        <taxon>Holothuriidae</taxon>
        <taxon>Holothuria</taxon>
    </lineage>
</organism>
<dbReference type="EMBL" id="JAIZAY010000002">
    <property type="protein sequence ID" value="KAJ8047260.1"/>
    <property type="molecule type" value="Genomic_DNA"/>
</dbReference>
<dbReference type="AlphaFoldDB" id="A0A9Q1CLS8"/>
<evidence type="ECO:0000313" key="5">
    <source>
        <dbReference type="Proteomes" id="UP001152320"/>
    </source>
</evidence>
<dbReference type="PANTHER" id="PTHR42776:SF4">
    <property type="entry name" value="ACYLAMINO-ACID-RELEASING ENZYME"/>
    <property type="match status" value="1"/>
</dbReference>
<proteinExistence type="inferred from homology"/>
<keyword evidence="5" id="KW-1185">Reference proteome</keyword>
<dbReference type="Pfam" id="PF19283">
    <property type="entry name" value="APEH_N"/>
    <property type="match status" value="1"/>
</dbReference>